<dbReference type="Proteomes" id="UP000530660">
    <property type="component" value="Unassembled WGS sequence"/>
</dbReference>
<protein>
    <submittedName>
        <fullName evidence="1">Uncharacterized protein</fullName>
    </submittedName>
</protein>
<evidence type="ECO:0000313" key="1">
    <source>
        <dbReference type="EMBL" id="KAF6001600.1"/>
    </source>
</evidence>
<accession>A0A7J7IFS4</accession>
<keyword evidence="2" id="KW-1185">Reference proteome</keyword>
<sequence>MPDDALVQAIYQSYPSRSSYVMEERIDSTVTYDIPELMDEACASFTDEQYGWFHDQQTSILNDAGVVIQWVYWWESETHVRAPRKRSWIRRLWHRLAANHEMKKCSRGCVEWNVTE</sequence>
<proteinExistence type="predicted"/>
<organism evidence="1 2">
    <name type="scientific">Cyanidiococcus yangmingshanensis</name>
    <dbReference type="NCBI Taxonomy" id="2690220"/>
    <lineage>
        <taxon>Eukaryota</taxon>
        <taxon>Rhodophyta</taxon>
        <taxon>Bangiophyceae</taxon>
        <taxon>Cyanidiales</taxon>
        <taxon>Cyanidiaceae</taxon>
        <taxon>Cyanidiococcus</taxon>
    </lineage>
</organism>
<dbReference type="AlphaFoldDB" id="A0A7J7IFS4"/>
<evidence type="ECO:0000313" key="2">
    <source>
        <dbReference type="Proteomes" id="UP000530660"/>
    </source>
</evidence>
<reference evidence="1 2" key="1">
    <citation type="journal article" date="2020" name="J. Phycol.">
        <title>Comparative genome analysis reveals Cyanidiococcus gen. nov., a new extremophilic red algal genus sister to Cyanidioschyzon (Cyanidioschyzonaceae, Rhodophyta).</title>
        <authorList>
            <person name="Liu S.-L."/>
            <person name="Chiang Y.-R."/>
            <person name="Yoon H.S."/>
            <person name="Fu H.-Y."/>
        </authorList>
    </citation>
    <scope>NUCLEOTIDE SEQUENCE [LARGE SCALE GENOMIC DNA]</scope>
    <source>
        <strain evidence="1 2">THAL066</strain>
    </source>
</reference>
<comment type="caution">
    <text evidence="1">The sequence shown here is derived from an EMBL/GenBank/DDBJ whole genome shotgun (WGS) entry which is preliminary data.</text>
</comment>
<gene>
    <name evidence="1" type="ORF">F1559_004024</name>
</gene>
<dbReference type="EMBL" id="VWRR01000014">
    <property type="protein sequence ID" value="KAF6001600.1"/>
    <property type="molecule type" value="Genomic_DNA"/>
</dbReference>
<name>A0A7J7IFS4_9RHOD</name>